<name>A0A0D5YSR5_9FLAO</name>
<dbReference type="RefSeq" id="WP_045801619.1">
    <property type="nucleotide sequence ID" value="NZ_CP011071.1"/>
</dbReference>
<dbReference type="PATRIC" id="fig|516051.4.peg.1320"/>
<protein>
    <submittedName>
        <fullName evidence="1">Uncharacterized protein</fullName>
    </submittedName>
</protein>
<dbReference type="EMBL" id="CP011071">
    <property type="protein sequence ID" value="AKA34908.1"/>
    <property type="molecule type" value="Genomic_DNA"/>
</dbReference>
<proteinExistence type="predicted"/>
<keyword evidence="2" id="KW-1185">Reference proteome</keyword>
<dbReference type="HOGENOM" id="CLU_050295_0_0_10"/>
<organism evidence="1 2">
    <name type="scientific">Flagellimonas lutaonensis</name>
    <dbReference type="NCBI Taxonomy" id="516051"/>
    <lineage>
        <taxon>Bacteria</taxon>
        <taxon>Pseudomonadati</taxon>
        <taxon>Bacteroidota</taxon>
        <taxon>Flavobacteriia</taxon>
        <taxon>Flavobacteriales</taxon>
        <taxon>Flavobacteriaceae</taxon>
        <taxon>Flagellimonas</taxon>
    </lineage>
</organism>
<evidence type="ECO:0000313" key="2">
    <source>
        <dbReference type="Proteomes" id="UP000032726"/>
    </source>
</evidence>
<gene>
    <name evidence="1" type="ORF">VC82_1278</name>
</gene>
<dbReference type="OrthoDB" id="1100725at2"/>
<sequence>MKRKIREELVKLSTDIITSTEDHQLADLYERARDLYEKLAVLKFIEEKLNDVEIDVSKNVLAARFEKMATSVLSGNTSVPETNPHEEDIITPGMQTIKDMVSEMPSEAIEHIFSDFIAKPGNMKSDKEILTPEVPDTKTEKPKQKSLNDKLNTKKLQIGLNDRLAFVKHLFNDNVEEYNRVISQLNTIESEERSLSFIDNMVKPEYNNWEGKEEYETRFKTLISRKFS</sequence>
<dbReference type="STRING" id="516051.VC82_1278"/>
<accession>A0A0D5YSR5</accession>
<dbReference type="AlphaFoldDB" id="A0A0D5YSR5"/>
<evidence type="ECO:0000313" key="1">
    <source>
        <dbReference type="EMBL" id="AKA34908.1"/>
    </source>
</evidence>
<reference evidence="1 2" key="1">
    <citation type="submission" date="2015-03" db="EMBL/GenBank/DDBJ databases">
        <title>Complete genome sequence of Muricauda lutaonensis CC-HSB-11T, isolated from a coastal hot spring.</title>
        <authorList>
            <person name="Kim K.M."/>
        </authorList>
    </citation>
    <scope>NUCLEOTIDE SEQUENCE [LARGE SCALE GENOMIC DNA]</scope>
    <source>
        <strain evidence="1 2">CC-HSB-11</strain>
    </source>
</reference>
<dbReference type="Proteomes" id="UP000032726">
    <property type="component" value="Chromosome"/>
</dbReference>
<dbReference type="KEGG" id="mlt:VC82_1278"/>